<dbReference type="InterPro" id="IPR043675">
    <property type="entry name" value="TrmR_methyltr"/>
</dbReference>
<name>A0A4S3Q078_9BACI</name>
<protein>
    <recommendedName>
        <fullName evidence="4">tRNA 5-hydroxyuridine methyltransferase</fullName>
        <ecNumber evidence="4">2.1.1.-</ecNumber>
    </recommendedName>
    <alternativeName>
        <fullName evidence="4">ho5U methyltransferase</fullName>
    </alternativeName>
</protein>
<feature type="binding site" evidence="4">
    <location>
        <begin position="111"/>
        <end position="112"/>
    </location>
    <ligand>
        <name>S-adenosyl-L-methionine</name>
        <dbReference type="ChEBI" id="CHEBI:59789"/>
    </ligand>
</feature>
<feature type="binding site" evidence="4">
    <location>
        <position position="36"/>
    </location>
    <ligand>
        <name>S-adenosyl-L-methionine</name>
        <dbReference type="ChEBI" id="CHEBI:59789"/>
    </ligand>
</feature>
<evidence type="ECO:0000256" key="4">
    <source>
        <dbReference type="HAMAP-Rule" id="MF_02217"/>
    </source>
</evidence>
<comment type="similarity">
    <text evidence="4">Belongs to the class I-like SAM-binding methyltransferase superfamily. Cation-dependent O-methyltransferase family.</text>
</comment>
<feature type="binding site" evidence="4">
    <location>
        <position position="131"/>
    </location>
    <ligand>
        <name>Mg(2+)</name>
        <dbReference type="ChEBI" id="CHEBI:18420"/>
    </ligand>
</feature>
<dbReference type="Gene3D" id="3.40.50.150">
    <property type="entry name" value="Vaccinia Virus protein VP39"/>
    <property type="match status" value="1"/>
</dbReference>
<dbReference type="Proteomes" id="UP000306477">
    <property type="component" value="Unassembled WGS sequence"/>
</dbReference>
<proteinExistence type="inferred from homology"/>
<keyword evidence="4" id="KW-0479">Metal-binding</keyword>
<dbReference type="GO" id="GO:0030488">
    <property type="term" value="P:tRNA methylation"/>
    <property type="evidence" value="ECO:0007669"/>
    <property type="project" value="UniProtKB-UniRule"/>
</dbReference>
<dbReference type="HAMAP" id="MF_02217">
    <property type="entry name" value="TrmR_methyltr"/>
    <property type="match status" value="1"/>
</dbReference>
<keyword evidence="1 4" id="KW-0489">Methyltransferase</keyword>
<comment type="subunit">
    <text evidence="4">Homodimer.</text>
</comment>
<dbReference type="InterPro" id="IPR050362">
    <property type="entry name" value="Cation-dep_OMT"/>
</dbReference>
<dbReference type="AlphaFoldDB" id="A0A4S3Q078"/>
<dbReference type="GO" id="GO:0008757">
    <property type="term" value="F:S-adenosylmethionine-dependent methyltransferase activity"/>
    <property type="evidence" value="ECO:0007669"/>
    <property type="project" value="TreeGrafter"/>
</dbReference>
<dbReference type="InterPro" id="IPR029063">
    <property type="entry name" value="SAM-dependent_MTases_sf"/>
</dbReference>
<dbReference type="EMBL" id="SLUB01000001">
    <property type="protein sequence ID" value="THE15364.1"/>
    <property type="molecule type" value="Genomic_DNA"/>
</dbReference>
<gene>
    <name evidence="4" type="primary">trmR</name>
    <name evidence="5" type="ORF">E1I69_00505</name>
</gene>
<evidence type="ECO:0000256" key="1">
    <source>
        <dbReference type="ARBA" id="ARBA00022603"/>
    </source>
</evidence>
<keyword evidence="6" id="KW-1185">Reference proteome</keyword>
<evidence type="ECO:0000313" key="5">
    <source>
        <dbReference type="EMBL" id="THE15364.1"/>
    </source>
</evidence>
<reference evidence="5 6" key="1">
    <citation type="journal article" date="2019" name="Indoor Air">
        <title>Impacts of indoor surface finishes on bacterial viability.</title>
        <authorList>
            <person name="Hu J."/>
            <person name="Maamar S.B."/>
            <person name="Glawe A.J."/>
            <person name="Gottel N."/>
            <person name="Gilbert J.A."/>
            <person name="Hartmann E.M."/>
        </authorList>
    </citation>
    <scope>NUCLEOTIDE SEQUENCE [LARGE SCALE GENOMIC DNA]</scope>
    <source>
        <strain evidence="5 6">AF060A6</strain>
    </source>
</reference>
<feature type="binding site" evidence="4">
    <location>
        <position position="158"/>
    </location>
    <ligand>
        <name>Mg(2+)</name>
        <dbReference type="ChEBI" id="CHEBI:18420"/>
    </ligand>
</feature>
<feature type="binding site" evidence="4">
    <location>
        <position position="157"/>
    </location>
    <ligand>
        <name>Mg(2+)</name>
        <dbReference type="ChEBI" id="CHEBI:18420"/>
    </ligand>
</feature>
<keyword evidence="4" id="KW-0819">tRNA processing</keyword>
<comment type="function">
    <text evidence="4">Catalyzes the methylation of 5-hydroxyuridine (ho5U) to form 5-methoxyuridine (mo5U) at position 34 in tRNAs.</text>
</comment>
<evidence type="ECO:0000313" key="6">
    <source>
        <dbReference type="Proteomes" id="UP000306477"/>
    </source>
</evidence>
<dbReference type="SUPFAM" id="SSF53335">
    <property type="entry name" value="S-adenosyl-L-methionine-dependent methyltransferases"/>
    <property type="match status" value="1"/>
</dbReference>
<accession>A0A4S3Q078</accession>
<organism evidence="5 6">
    <name type="scientific">Bacillus timonensis</name>
    <dbReference type="NCBI Taxonomy" id="1033734"/>
    <lineage>
        <taxon>Bacteria</taxon>
        <taxon>Bacillati</taxon>
        <taxon>Bacillota</taxon>
        <taxon>Bacilli</taxon>
        <taxon>Bacillales</taxon>
        <taxon>Bacillaceae</taxon>
        <taxon>Bacillus</taxon>
    </lineage>
</organism>
<keyword evidence="2 4" id="KW-0808">Transferase</keyword>
<evidence type="ECO:0000256" key="3">
    <source>
        <dbReference type="ARBA" id="ARBA00022691"/>
    </source>
</evidence>
<feature type="binding site" evidence="4">
    <location>
        <position position="66"/>
    </location>
    <ligand>
        <name>S-adenosyl-L-methionine</name>
        <dbReference type="ChEBI" id="CHEBI:59789"/>
    </ligand>
</feature>
<dbReference type="GO" id="GO:0000287">
    <property type="term" value="F:magnesium ion binding"/>
    <property type="evidence" value="ECO:0007669"/>
    <property type="project" value="UniProtKB-UniRule"/>
</dbReference>
<dbReference type="PANTHER" id="PTHR10509">
    <property type="entry name" value="O-METHYLTRANSFERASE-RELATED"/>
    <property type="match status" value="1"/>
</dbReference>
<dbReference type="PANTHER" id="PTHR10509:SF14">
    <property type="entry name" value="CAFFEOYL-COA O-METHYLTRANSFERASE 3-RELATED"/>
    <property type="match status" value="1"/>
</dbReference>
<dbReference type="PROSITE" id="PS51682">
    <property type="entry name" value="SAM_OMT_I"/>
    <property type="match status" value="1"/>
</dbReference>
<keyword evidence="3 4" id="KW-0949">S-adenosyl-L-methionine</keyword>
<comment type="caution">
    <text evidence="5">The sequence shown here is derived from an EMBL/GenBank/DDBJ whole genome shotgun (WGS) entry which is preliminary data.</text>
</comment>
<feature type="binding site" evidence="4">
    <location>
        <position position="83"/>
    </location>
    <ligand>
        <name>S-adenosyl-L-methionine</name>
        <dbReference type="ChEBI" id="CHEBI:59789"/>
    </ligand>
</feature>
<dbReference type="OrthoDB" id="9799672at2"/>
<dbReference type="InterPro" id="IPR002935">
    <property type="entry name" value="SAM_O-MeTrfase"/>
</dbReference>
<dbReference type="Pfam" id="PF01596">
    <property type="entry name" value="Methyltransf_3"/>
    <property type="match status" value="1"/>
</dbReference>
<dbReference type="STRING" id="1033734.GCA_000285535_03602"/>
<dbReference type="CDD" id="cd02440">
    <property type="entry name" value="AdoMet_MTases"/>
    <property type="match status" value="1"/>
</dbReference>
<dbReference type="GO" id="GO:0008171">
    <property type="term" value="F:O-methyltransferase activity"/>
    <property type="evidence" value="ECO:0007669"/>
    <property type="project" value="InterPro"/>
</dbReference>
<comment type="catalytic activity">
    <reaction evidence="4">
        <text>5-hydroxyuridine(34) in tRNA + S-adenosyl-L-methionine = 5-methoxyuridine(34) in tRNA + S-adenosyl-L-homocysteine + H(+)</text>
        <dbReference type="Rhea" id="RHEA:60524"/>
        <dbReference type="Rhea" id="RHEA-COMP:13381"/>
        <dbReference type="Rhea" id="RHEA-COMP:15591"/>
        <dbReference type="ChEBI" id="CHEBI:15378"/>
        <dbReference type="ChEBI" id="CHEBI:57856"/>
        <dbReference type="ChEBI" id="CHEBI:59789"/>
        <dbReference type="ChEBI" id="CHEBI:136877"/>
        <dbReference type="ChEBI" id="CHEBI:143860"/>
    </reaction>
</comment>
<evidence type="ECO:0000256" key="2">
    <source>
        <dbReference type="ARBA" id="ARBA00022679"/>
    </source>
</evidence>
<dbReference type="EC" id="2.1.1.-" evidence="4"/>
<feature type="binding site" evidence="4">
    <location>
        <position position="131"/>
    </location>
    <ligand>
        <name>S-adenosyl-L-methionine</name>
        <dbReference type="ChEBI" id="CHEBI:59789"/>
    </ligand>
</feature>
<sequence length="216" mass="24526">MLSSKITQYLEGLLPKRNEIIEEIEHYAKENNVPIMELVGIETMLQILRISQPKQILEIGTAIGYSAIRMAQALPGTKIVSLERDAERYEKALENIDKTGTNSQIEVIFGDALESADEVKEHGEFDCIFIDAAKGQYRHFFDIYEKCLSKDGLIVTDNVLFKGLVAEEEIENKRIRNLVAKIKSYNEWLIKHPDYQTTILPVGDGVALSKRRGVKE</sequence>
<dbReference type="GO" id="GO:0016300">
    <property type="term" value="F:tRNA (uridine) methyltransferase activity"/>
    <property type="evidence" value="ECO:0007669"/>
    <property type="project" value="UniProtKB-UniRule"/>
</dbReference>
<dbReference type="RefSeq" id="WP_136377685.1">
    <property type="nucleotide sequence ID" value="NZ_SLUB01000001.1"/>
</dbReference>
<keyword evidence="4" id="KW-0460">Magnesium</keyword>